<accession>A0ABP7ESC8</accession>
<dbReference type="EMBL" id="BAABDS010000057">
    <property type="protein sequence ID" value="GAA3723087.1"/>
    <property type="molecule type" value="Genomic_DNA"/>
</dbReference>
<name>A0ABP7ESC8_9GAMM</name>
<keyword evidence="4" id="KW-1185">Reference proteome</keyword>
<evidence type="ECO:0000313" key="4">
    <source>
        <dbReference type="Proteomes" id="UP001501479"/>
    </source>
</evidence>
<evidence type="ECO:0000256" key="1">
    <source>
        <dbReference type="ARBA" id="ARBA00009964"/>
    </source>
</evidence>
<dbReference type="InterPro" id="IPR009057">
    <property type="entry name" value="Homeodomain-like_sf"/>
</dbReference>
<dbReference type="SUPFAM" id="SSF46689">
    <property type="entry name" value="Homeodomain-like"/>
    <property type="match status" value="1"/>
</dbReference>
<sequence>MTSKTHRRFSAEYKMEIVQMVLDQGRSVTDVARAMDVGVSTLGKWVRQVRDEQRGKEVKAQPITEEQREIYRLKKEVAELKMEKEILKKATALLMSDSLNNSR</sequence>
<dbReference type="Proteomes" id="UP001501479">
    <property type="component" value="Unassembled WGS sequence"/>
</dbReference>
<feature type="coiled-coil region" evidence="2">
    <location>
        <begin position="63"/>
        <end position="90"/>
    </location>
</feature>
<gene>
    <name evidence="3" type="ORF">GCM10022421_34630</name>
</gene>
<keyword evidence="2" id="KW-0175">Coiled coil</keyword>
<comment type="similarity">
    <text evidence="1">Belongs to the transposase 8 family.</text>
</comment>
<dbReference type="Gene3D" id="1.10.10.60">
    <property type="entry name" value="Homeodomain-like"/>
    <property type="match status" value="1"/>
</dbReference>
<dbReference type="Pfam" id="PF01527">
    <property type="entry name" value="HTH_Tnp_1"/>
    <property type="match status" value="1"/>
</dbReference>
<organism evidence="3 4">
    <name type="scientific">Oceanisphaera sediminis</name>
    <dbReference type="NCBI Taxonomy" id="981381"/>
    <lineage>
        <taxon>Bacteria</taxon>
        <taxon>Pseudomonadati</taxon>
        <taxon>Pseudomonadota</taxon>
        <taxon>Gammaproteobacteria</taxon>
        <taxon>Aeromonadales</taxon>
        <taxon>Aeromonadaceae</taxon>
        <taxon>Oceanisphaera</taxon>
    </lineage>
</organism>
<reference evidence="4" key="1">
    <citation type="journal article" date="2019" name="Int. J. Syst. Evol. Microbiol.">
        <title>The Global Catalogue of Microorganisms (GCM) 10K type strain sequencing project: providing services to taxonomists for standard genome sequencing and annotation.</title>
        <authorList>
            <consortium name="The Broad Institute Genomics Platform"/>
            <consortium name="The Broad Institute Genome Sequencing Center for Infectious Disease"/>
            <person name="Wu L."/>
            <person name="Ma J."/>
        </authorList>
    </citation>
    <scope>NUCLEOTIDE SEQUENCE [LARGE SCALE GENOMIC DNA]</scope>
    <source>
        <strain evidence="4">JCM 17329</strain>
    </source>
</reference>
<dbReference type="InterPro" id="IPR051839">
    <property type="entry name" value="RD_transcriptional_regulator"/>
</dbReference>
<dbReference type="InterPro" id="IPR002514">
    <property type="entry name" value="Transposase_8"/>
</dbReference>
<comment type="caution">
    <text evidence="3">The sequence shown here is derived from an EMBL/GenBank/DDBJ whole genome shotgun (WGS) entry which is preliminary data.</text>
</comment>
<evidence type="ECO:0000313" key="3">
    <source>
        <dbReference type="EMBL" id="GAA3723087.1"/>
    </source>
</evidence>
<protein>
    <submittedName>
        <fullName evidence="3">IS3 family transposase</fullName>
    </submittedName>
</protein>
<dbReference type="PANTHER" id="PTHR33215:SF12">
    <property type="entry name" value="TRANSPOSASE INSN FOR INSERTION SEQUENCE ELEMENT IS911A-RELATED"/>
    <property type="match status" value="1"/>
</dbReference>
<dbReference type="PANTHER" id="PTHR33215">
    <property type="entry name" value="PROTEIN DISTAL ANTENNA"/>
    <property type="match status" value="1"/>
</dbReference>
<evidence type="ECO:0000256" key="2">
    <source>
        <dbReference type="SAM" id="Coils"/>
    </source>
</evidence>
<proteinExistence type="inferred from homology"/>